<dbReference type="PIRSF" id="PIRSF028451">
    <property type="entry name" value="UCP028451"/>
    <property type="match status" value="1"/>
</dbReference>
<accession>A0A1H9M240</accession>
<gene>
    <name evidence="1" type="ORF">SAMN04488038_11846</name>
</gene>
<dbReference type="OrthoDB" id="9794241at2"/>
<proteinExistence type="predicted"/>
<evidence type="ECO:0000313" key="1">
    <source>
        <dbReference type="EMBL" id="SER17750.1"/>
    </source>
</evidence>
<dbReference type="PANTHER" id="PTHR36452:SF1">
    <property type="entry name" value="DUF2461 DOMAIN-CONTAINING PROTEIN"/>
    <property type="match status" value="1"/>
</dbReference>
<evidence type="ECO:0000313" key="2">
    <source>
        <dbReference type="Proteomes" id="UP000199233"/>
    </source>
</evidence>
<protein>
    <submittedName>
        <fullName evidence="1">TIGR02453 family protein</fullName>
    </submittedName>
</protein>
<dbReference type="AlphaFoldDB" id="A0A1H9M240"/>
<dbReference type="STRING" id="489703.SAMN04488038_11846"/>
<dbReference type="RefSeq" id="WP_093289451.1">
    <property type="nucleotide sequence ID" value="NZ_FOFS01000018.1"/>
</dbReference>
<sequence length="243" mass="27571">MSKTPSYFTPASFKFLRDLKRHNERDWFQANKARYEAELKQPCLRLITDLAEPLRKISDCYVANPKPVGGSLFRIHRDTRFSGDKTPYKTHAGMSFYHRATREQARGGAGTAAFGRLDAPVFYLHIEPGECFVGGGLWHPMPESVKRVRDYMVSNPASWKKITGDARFRKTFVMTGDSLSRPPAGFAKNHELIEDLKRKDFVCSAALPDEALCQPDVLKTLMRHFTLAAPLLDWLCGALDLEF</sequence>
<organism evidence="1 2">
    <name type="scientific">Solimonas aquatica</name>
    <dbReference type="NCBI Taxonomy" id="489703"/>
    <lineage>
        <taxon>Bacteria</taxon>
        <taxon>Pseudomonadati</taxon>
        <taxon>Pseudomonadota</taxon>
        <taxon>Gammaproteobacteria</taxon>
        <taxon>Nevskiales</taxon>
        <taxon>Nevskiaceae</taxon>
        <taxon>Solimonas</taxon>
    </lineage>
</organism>
<name>A0A1H9M240_9GAMM</name>
<dbReference type="EMBL" id="FOFS01000018">
    <property type="protein sequence ID" value="SER17750.1"/>
    <property type="molecule type" value="Genomic_DNA"/>
</dbReference>
<dbReference type="Pfam" id="PF09365">
    <property type="entry name" value="DUF2461"/>
    <property type="match status" value="1"/>
</dbReference>
<dbReference type="InterPro" id="IPR015996">
    <property type="entry name" value="UCP028451"/>
</dbReference>
<dbReference type="NCBIfam" id="TIGR02453">
    <property type="entry name" value="TIGR02453 family protein"/>
    <property type="match status" value="1"/>
</dbReference>
<dbReference type="InterPro" id="IPR012808">
    <property type="entry name" value="CHP02453"/>
</dbReference>
<reference evidence="1 2" key="1">
    <citation type="submission" date="2016-10" db="EMBL/GenBank/DDBJ databases">
        <authorList>
            <person name="de Groot N.N."/>
        </authorList>
    </citation>
    <scope>NUCLEOTIDE SEQUENCE [LARGE SCALE GENOMIC DNA]</scope>
    <source>
        <strain evidence="1 2">DSM 25927</strain>
    </source>
</reference>
<dbReference type="PANTHER" id="PTHR36452">
    <property type="entry name" value="CHROMOSOME 12, WHOLE GENOME SHOTGUN SEQUENCE"/>
    <property type="match status" value="1"/>
</dbReference>
<dbReference type="Proteomes" id="UP000199233">
    <property type="component" value="Unassembled WGS sequence"/>
</dbReference>
<keyword evidence="2" id="KW-1185">Reference proteome</keyword>